<evidence type="ECO:0000313" key="2">
    <source>
        <dbReference type="Proteomes" id="UP000003112"/>
    </source>
</evidence>
<comment type="caution">
    <text evidence="1">The sequence shown here is derived from an EMBL/GenBank/DDBJ whole genome shotgun (WGS) entry which is preliminary data.</text>
</comment>
<gene>
    <name evidence="1" type="ORF">HMPREF6485_0297</name>
</gene>
<accession>E6K3H1</accession>
<dbReference type="EMBL" id="AEPD01000006">
    <property type="protein sequence ID" value="EFU31911.1"/>
    <property type="molecule type" value="Genomic_DNA"/>
</dbReference>
<evidence type="ECO:0000313" key="1">
    <source>
        <dbReference type="EMBL" id="EFU31911.1"/>
    </source>
</evidence>
<reference evidence="1 2" key="1">
    <citation type="submission" date="2010-10" db="EMBL/GenBank/DDBJ databases">
        <authorList>
            <person name="Muzny D."/>
            <person name="Qin X."/>
            <person name="Deng J."/>
            <person name="Jiang H."/>
            <person name="Liu Y."/>
            <person name="Qu J."/>
            <person name="Song X.-Z."/>
            <person name="Zhang L."/>
            <person name="Thornton R."/>
            <person name="Coyle M."/>
            <person name="Francisco L."/>
            <person name="Jackson L."/>
            <person name="Javaid M."/>
            <person name="Korchina V."/>
            <person name="Kovar C."/>
            <person name="Mata R."/>
            <person name="Mathew T."/>
            <person name="Ngo R."/>
            <person name="Nguyen L."/>
            <person name="Nguyen N."/>
            <person name="Okwuonu G."/>
            <person name="Ongeri F."/>
            <person name="Pham C."/>
            <person name="Simmons D."/>
            <person name="Wilczek-Boney K."/>
            <person name="Hale W."/>
            <person name="Jakkamsetti A."/>
            <person name="Pham P."/>
            <person name="Ruth R."/>
            <person name="San Lucas F."/>
            <person name="Warren J."/>
            <person name="Zhang J."/>
            <person name="Zhao Z."/>
            <person name="Zhou C."/>
            <person name="Zhu D."/>
            <person name="Lee S."/>
            <person name="Bess C."/>
            <person name="Blankenburg K."/>
            <person name="Forbes L."/>
            <person name="Fu Q."/>
            <person name="Gubbala S."/>
            <person name="Hirani K."/>
            <person name="Jayaseelan J.C."/>
            <person name="Lara F."/>
            <person name="Munidasa M."/>
            <person name="Palculict T."/>
            <person name="Patil S."/>
            <person name="Pu L.-L."/>
            <person name="Saada N."/>
            <person name="Tang L."/>
            <person name="Weissenberger G."/>
            <person name="Zhu Y."/>
            <person name="Hemphill L."/>
            <person name="Shang Y."/>
            <person name="Youmans B."/>
            <person name="Ayvaz T."/>
            <person name="Ross M."/>
            <person name="Santibanez J."/>
            <person name="Aqrawi P."/>
            <person name="Gross S."/>
            <person name="Joshi V."/>
            <person name="Fowler G."/>
            <person name="Nazareth L."/>
            <person name="Reid J."/>
            <person name="Worley K."/>
            <person name="Petrosino J."/>
            <person name="Highlander S."/>
            <person name="Gibbs R."/>
        </authorList>
    </citation>
    <scope>NUCLEOTIDE SEQUENCE [LARGE SCALE GENOMIC DNA]</scope>
    <source>
        <strain evidence="1 2">ATCC 33574</strain>
    </source>
</reference>
<organism evidence="1 2">
    <name type="scientific">Segatella buccae ATCC 33574</name>
    <dbReference type="NCBI Taxonomy" id="873513"/>
    <lineage>
        <taxon>Bacteria</taxon>
        <taxon>Pseudomonadati</taxon>
        <taxon>Bacteroidota</taxon>
        <taxon>Bacteroidia</taxon>
        <taxon>Bacteroidales</taxon>
        <taxon>Prevotellaceae</taxon>
        <taxon>Segatella</taxon>
    </lineage>
</organism>
<keyword evidence="2" id="KW-1185">Reference proteome</keyword>
<name>E6K3H1_9BACT</name>
<proteinExistence type="predicted"/>
<dbReference type="HOGENOM" id="CLU_3220068_0_0_10"/>
<dbReference type="Proteomes" id="UP000003112">
    <property type="component" value="Unassembled WGS sequence"/>
</dbReference>
<dbReference type="AlphaFoldDB" id="E6K3H1"/>
<protein>
    <submittedName>
        <fullName evidence="1">Uncharacterized protein</fullName>
    </submittedName>
</protein>
<sequence length="44" mass="5120">MFTLFILVFISMTGKSKIPLFRCRCFFIGNQNRGENSIAMPLYN</sequence>
<dbReference type="STRING" id="873513.HMPREF6485_0297"/>